<proteinExistence type="predicted"/>
<organism evidence="2 3">
    <name type="scientific">Merismopedia glauca CCAP 1448/3</name>
    <dbReference type="NCBI Taxonomy" id="1296344"/>
    <lineage>
        <taxon>Bacteria</taxon>
        <taxon>Bacillati</taxon>
        <taxon>Cyanobacteriota</taxon>
        <taxon>Cyanophyceae</taxon>
        <taxon>Synechococcales</taxon>
        <taxon>Merismopediaceae</taxon>
        <taxon>Merismopedia</taxon>
    </lineage>
</organism>
<feature type="transmembrane region" description="Helical" evidence="1">
    <location>
        <begin position="71"/>
        <end position="91"/>
    </location>
</feature>
<protein>
    <submittedName>
        <fullName evidence="2">Uncharacterized protein</fullName>
    </submittedName>
</protein>
<name>A0A2T1C729_9CYAN</name>
<reference evidence="2 3" key="1">
    <citation type="submission" date="2018-02" db="EMBL/GenBank/DDBJ databases">
        <authorList>
            <person name="Cohen D.B."/>
            <person name="Kent A.D."/>
        </authorList>
    </citation>
    <scope>NUCLEOTIDE SEQUENCE [LARGE SCALE GENOMIC DNA]</scope>
    <source>
        <strain evidence="2 3">CCAP 1448/3</strain>
    </source>
</reference>
<dbReference type="EMBL" id="PVWJ01000019">
    <property type="protein sequence ID" value="PSB04036.1"/>
    <property type="molecule type" value="Genomic_DNA"/>
</dbReference>
<dbReference type="AlphaFoldDB" id="A0A2T1C729"/>
<keyword evidence="3" id="KW-1185">Reference proteome</keyword>
<dbReference type="RefSeq" id="WP_106287695.1">
    <property type="nucleotide sequence ID" value="NZ_CAWNTC010000220.1"/>
</dbReference>
<comment type="caution">
    <text evidence="2">The sequence shown here is derived from an EMBL/GenBank/DDBJ whole genome shotgun (WGS) entry which is preliminary data.</text>
</comment>
<evidence type="ECO:0000313" key="2">
    <source>
        <dbReference type="EMBL" id="PSB04036.1"/>
    </source>
</evidence>
<accession>A0A2T1C729</accession>
<dbReference type="Proteomes" id="UP000238762">
    <property type="component" value="Unassembled WGS sequence"/>
</dbReference>
<keyword evidence="1" id="KW-0472">Membrane</keyword>
<sequence>MSKQRKHTPEQEDFSRLPPLYEKITTETETPEELRHRLYMDKAKFFSSVTGLLLVFFVLVAIIFWHDDPDLRKAAQVMLQTLAAGFIGYLVKR</sequence>
<evidence type="ECO:0000313" key="3">
    <source>
        <dbReference type="Proteomes" id="UP000238762"/>
    </source>
</evidence>
<keyword evidence="1" id="KW-1133">Transmembrane helix</keyword>
<gene>
    <name evidence="2" type="ORF">C7B64_05735</name>
</gene>
<reference evidence="2 3" key="2">
    <citation type="submission" date="2018-03" db="EMBL/GenBank/DDBJ databases">
        <title>The ancient ancestry and fast evolution of plastids.</title>
        <authorList>
            <person name="Moore K.R."/>
            <person name="Magnabosco C."/>
            <person name="Momper L."/>
            <person name="Gold D.A."/>
            <person name="Bosak T."/>
            <person name="Fournier G.P."/>
        </authorList>
    </citation>
    <scope>NUCLEOTIDE SEQUENCE [LARGE SCALE GENOMIC DNA]</scope>
    <source>
        <strain evidence="2 3">CCAP 1448/3</strain>
    </source>
</reference>
<keyword evidence="1" id="KW-0812">Transmembrane</keyword>
<evidence type="ECO:0000256" key="1">
    <source>
        <dbReference type="SAM" id="Phobius"/>
    </source>
</evidence>
<feature type="transmembrane region" description="Helical" evidence="1">
    <location>
        <begin position="45"/>
        <end position="65"/>
    </location>
</feature>